<protein>
    <submittedName>
        <fullName evidence="1">Uncharacterized protein</fullName>
    </submittedName>
</protein>
<name>A0A5B9Q7S5_9BACT</name>
<evidence type="ECO:0000313" key="2">
    <source>
        <dbReference type="Proteomes" id="UP000323917"/>
    </source>
</evidence>
<dbReference type="GO" id="GO:0016075">
    <property type="term" value="P:rRNA catabolic process"/>
    <property type="evidence" value="ECO:0007669"/>
    <property type="project" value="TreeGrafter"/>
</dbReference>
<dbReference type="Gene3D" id="3.40.50.1010">
    <property type="entry name" value="5'-nuclease"/>
    <property type="match status" value="1"/>
</dbReference>
<dbReference type="InterPro" id="IPR029060">
    <property type="entry name" value="PIN-like_dom_sf"/>
</dbReference>
<organism evidence="1 2">
    <name type="scientific">Bythopirellula goksoeyrii</name>
    <dbReference type="NCBI Taxonomy" id="1400387"/>
    <lineage>
        <taxon>Bacteria</taxon>
        <taxon>Pseudomonadati</taxon>
        <taxon>Planctomycetota</taxon>
        <taxon>Planctomycetia</taxon>
        <taxon>Pirellulales</taxon>
        <taxon>Lacipirellulaceae</taxon>
        <taxon>Bythopirellula</taxon>
    </lineage>
</organism>
<keyword evidence="2" id="KW-1185">Reference proteome</keyword>
<dbReference type="KEGG" id="bgok:Pr1d_08890"/>
<dbReference type="Proteomes" id="UP000323917">
    <property type="component" value="Chromosome"/>
</dbReference>
<sequence length="137" mass="15046">MKTVFADTLYWVAIARPNDSWGESARLARSKLGEVQLVTTEGVLVEFLSSLAKGTPAVRLAGVAMVRAILADPQIRVIPQSHEGFLAGLVLFENRPDKGYSLVDCISMNTMNELGIQKVLTNDSHFAQEGFQVLIER</sequence>
<dbReference type="RefSeq" id="WP_148072366.1">
    <property type="nucleotide sequence ID" value="NZ_CP042913.1"/>
</dbReference>
<dbReference type="InterPro" id="IPR039018">
    <property type="entry name" value="VapC20-like"/>
</dbReference>
<dbReference type="PANTHER" id="PTHR42188:SF1">
    <property type="entry name" value="23S RRNA-SPECIFIC ENDONUCLEASE VAPC20"/>
    <property type="match status" value="1"/>
</dbReference>
<dbReference type="OrthoDB" id="290384at2"/>
<dbReference type="AlphaFoldDB" id="A0A5B9Q7S5"/>
<evidence type="ECO:0000313" key="1">
    <source>
        <dbReference type="EMBL" id="QEG33625.1"/>
    </source>
</evidence>
<gene>
    <name evidence="1" type="ORF">Pr1d_08890</name>
</gene>
<dbReference type="PANTHER" id="PTHR42188">
    <property type="entry name" value="23S RRNA-SPECIFIC ENDONUCLEASE VAPC20"/>
    <property type="match status" value="1"/>
</dbReference>
<reference evidence="1 2" key="1">
    <citation type="submission" date="2019-08" db="EMBL/GenBank/DDBJ databases">
        <title>Deep-cultivation of Planctomycetes and their phenomic and genomic characterization uncovers novel biology.</title>
        <authorList>
            <person name="Wiegand S."/>
            <person name="Jogler M."/>
            <person name="Boedeker C."/>
            <person name="Pinto D."/>
            <person name="Vollmers J."/>
            <person name="Rivas-Marin E."/>
            <person name="Kohn T."/>
            <person name="Peeters S.H."/>
            <person name="Heuer A."/>
            <person name="Rast P."/>
            <person name="Oberbeckmann S."/>
            <person name="Bunk B."/>
            <person name="Jeske O."/>
            <person name="Meyerdierks A."/>
            <person name="Storesund J.E."/>
            <person name="Kallscheuer N."/>
            <person name="Luecker S."/>
            <person name="Lage O.M."/>
            <person name="Pohl T."/>
            <person name="Merkel B.J."/>
            <person name="Hornburger P."/>
            <person name="Mueller R.-W."/>
            <person name="Bruemmer F."/>
            <person name="Labrenz M."/>
            <person name="Spormann A.M."/>
            <person name="Op den Camp H."/>
            <person name="Overmann J."/>
            <person name="Amann R."/>
            <person name="Jetten M.S.M."/>
            <person name="Mascher T."/>
            <person name="Medema M.H."/>
            <person name="Devos D.P."/>
            <person name="Kaster A.-K."/>
            <person name="Ovreas L."/>
            <person name="Rohde M."/>
            <person name="Galperin M.Y."/>
            <person name="Jogler C."/>
        </authorList>
    </citation>
    <scope>NUCLEOTIDE SEQUENCE [LARGE SCALE GENOMIC DNA]</scope>
    <source>
        <strain evidence="1 2">Pr1d</strain>
    </source>
</reference>
<dbReference type="GO" id="GO:0004521">
    <property type="term" value="F:RNA endonuclease activity"/>
    <property type="evidence" value="ECO:0007669"/>
    <property type="project" value="InterPro"/>
</dbReference>
<dbReference type="EMBL" id="CP042913">
    <property type="protein sequence ID" value="QEG33625.1"/>
    <property type="molecule type" value="Genomic_DNA"/>
</dbReference>
<dbReference type="SUPFAM" id="SSF88723">
    <property type="entry name" value="PIN domain-like"/>
    <property type="match status" value="1"/>
</dbReference>
<proteinExistence type="predicted"/>
<accession>A0A5B9Q7S5</accession>